<feature type="transmembrane region" description="Helical" evidence="1">
    <location>
        <begin position="130"/>
        <end position="151"/>
    </location>
</feature>
<accession>A0A4V7IAP2</accession>
<dbReference type="SUPFAM" id="SSF47413">
    <property type="entry name" value="lambda repressor-like DNA-binding domains"/>
    <property type="match status" value="1"/>
</dbReference>
<dbReference type="InterPro" id="IPR010982">
    <property type="entry name" value="Lambda_DNA-bd_dom_sf"/>
</dbReference>
<dbReference type="KEGG" id="btre:F542_14540"/>
<dbReference type="Pfam" id="PF13464">
    <property type="entry name" value="RodZ_C"/>
    <property type="match status" value="1"/>
</dbReference>
<dbReference type="AlphaFoldDB" id="A0A4V7IAP2"/>
<evidence type="ECO:0000313" key="3">
    <source>
        <dbReference type="EMBL" id="AHG82170.1"/>
    </source>
</evidence>
<dbReference type="InterPro" id="IPR025194">
    <property type="entry name" value="RodZ-like_C"/>
</dbReference>
<evidence type="ECO:0000313" key="4">
    <source>
        <dbReference type="Proteomes" id="UP000019091"/>
    </source>
</evidence>
<dbReference type="PANTHER" id="PTHR34475">
    <property type="match status" value="1"/>
</dbReference>
<sequence>MGLQKGNYLFKLSDQFFSKSTFNMSETLDTLSLGLQLKNAREALNLSIDDVAHKTNLKKSHIESLENDIFILANVPPAFVRGYVRKYVSFLRLPESLIQQANYGEVTIPKEVKKAAPIKVSNNHKSQSRWVKWLTGLILLCAIGMTLAWWWQEHKKDELSRDSLVSSSEVAVNQTLPAPETTSNSGTEIHLASNHEELALAAPAENTQEGVELEHSSETPTLDQTVQEMSQAVDNRQENANSMPLETAAAILAEPQQETVAEEPVPAVSNDELRIEITGGQSWITVRTPKSKKSLAEKLYNSGDVLAFNNNEQYRLTIGAPANVKIYYKGEQVPLKVDGRVARIKLPQ</sequence>
<feature type="domain" description="Cytoskeleton protein RodZ-like C-terminal" evidence="2">
    <location>
        <begin position="280"/>
        <end position="344"/>
    </location>
</feature>
<keyword evidence="1" id="KW-1133">Transmembrane helix</keyword>
<evidence type="ECO:0000256" key="1">
    <source>
        <dbReference type="SAM" id="Phobius"/>
    </source>
</evidence>
<reference evidence="3 4" key="1">
    <citation type="journal article" date="2014" name="Genome Announc.">
        <title>Complete Closed Genome Sequences of Three Bibersteinia trehalosi Nasopharyngeal Isolates from Cattle with Shipping Fever.</title>
        <authorList>
            <person name="Harhay G.P."/>
            <person name="McVey D.S."/>
            <person name="Koren S."/>
            <person name="Phillippy A.M."/>
            <person name="Bono J."/>
            <person name="Harhay D.M."/>
            <person name="Clawson M.L."/>
            <person name="Heaton M.P."/>
            <person name="Chitko-McKown C.G."/>
            <person name="Korlach J."/>
            <person name="Smith T.P."/>
        </authorList>
    </citation>
    <scope>NUCLEOTIDE SEQUENCE [LARGE SCALE GENOMIC DNA]</scope>
    <source>
        <strain evidence="3 4">USDA-ARS-USMARC-188</strain>
    </source>
</reference>
<keyword evidence="1" id="KW-0812">Transmembrane</keyword>
<gene>
    <name evidence="3" type="ORF">F542_14540</name>
</gene>
<dbReference type="InterPro" id="IPR001387">
    <property type="entry name" value="Cro/C1-type_HTH"/>
</dbReference>
<dbReference type="InterPro" id="IPR050400">
    <property type="entry name" value="Bact_Cytoskel_RodZ"/>
</dbReference>
<keyword evidence="1" id="KW-0472">Membrane</keyword>
<proteinExistence type="predicted"/>
<dbReference type="Proteomes" id="UP000019091">
    <property type="component" value="Chromosome"/>
</dbReference>
<dbReference type="Pfam" id="PF13413">
    <property type="entry name" value="HTH_25"/>
    <property type="match status" value="1"/>
</dbReference>
<evidence type="ECO:0000259" key="2">
    <source>
        <dbReference type="Pfam" id="PF13464"/>
    </source>
</evidence>
<protein>
    <recommendedName>
        <fullName evidence="2">Cytoskeleton protein RodZ-like C-terminal domain-containing protein</fullName>
    </recommendedName>
</protein>
<organism evidence="3 4">
    <name type="scientific">Bibersteinia trehalosi USDA-ARS-USMARC-188</name>
    <dbReference type="NCBI Taxonomy" id="1263829"/>
    <lineage>
        <taxon>Bacteria</taxon>
        <taxon>Pseudomonadati</taxon>
        <taxon>Pseudomonadota</taxon>
        <taxon>Gammaproteobacteria</taxon>
        <taxon>Pasteurellales</taxon>
        <taxon>Pasteurellaceae</taxon>
        <taxon>Bibersteinia</taxon>
    </lineage>
</organism>
<dbReference type="GO" id="GO:0003677">
    <property type="term" value="F:DNA binding"/>
    <property type="evidence" value="ECO:0007669"/>
    <property type="project" value="InterPro"/>
</dbReference>
<dbReference type="CDD" id="cd00093">
    <property type="entry name" value="HTH_XRE"/>
    <property type="match status" value="1"/>
</dbReference>
<dbReference type="Gene3D" id="1.10.260.40">
    <property type="entry name" value="lambda repressor-like DNA-binding domains"/>
    <property type="match status" value="1"/>
</dbReference>
<dbReference type="PANTHER" id="PTHR34475:SF1">
    <property type="entry name" value="CYTOSKELETON PROTEIN RODZ"/>
    <property type="match status" value="1"/>
</dbReference>
<dbReference type="EMBL" id="CP006954">
    <property type="protein sequence ID" value="AHG82170.1"/>
    <property type="molecule type" value="Genomic_DNA"/>
</dbReference>
<name>A0A4V7IAP2_BIBTR</name>